<evidence type="ECO:0000313" key="1">
    <source>
        <dbReference type="EMBL" id="MBO2007257.1"/>
    </source>
</evidence>
<accession>A0A939STR4</accession>
<proteinExistence type="predicted"/>
<protein>
    <submittedName>
        <fullName evidence="1">Uncharacterized protein</fullName>
    </submittedName>
</protein>
<sequence length="105" mass="11325">MTGCAQNVSPQVAAQAQAPIYCENKQQCDAYWTKAKAWIAMNSGWKIQMADETVIATYSPIGNSAILGYQVVKTPIGGKGTKLSFKQPAPICLAAFLMPSNKQQN</sequence>
<name>A0A939STR4_SERMA</name>
<dbReference type="AlphaFoldDB" id="A0A939STR4"/>
<organism evidence="1">
    <name type="scientific">Serratia marcescens</name>
    <dbReference type="NCBI Taxonomy" id="615"/>
    <lineage>
        <taxon>Bacteria</taxon>
        <taxon>Pseudomonadati</taxon>
        <taxon>Pseudomonadota</taxon>
        <taxon>Gammaproteobacteria</taxon>
        <taxon>Enterobacterales</taxon>
        <taxon>Yersiniaceae</taxon>
        <taxon>Serratia</taxon>
    </lineage>
</organism>
<comment type="caution">
    <text evidence="1">The sequence shown here is derived from an EMBL/GenBank/DDBJ whole genome shotgun (WGS) entry which is preliminary data.</text>
</comment>
<reference evidence="1" key="1">
    <citation type="submission" date="2021-03" db="EMBL/GenBank/DDBJ databases">
        <title>Molecular epidemiology and mechanisms of colistin and carbapenem resistance in Enterobacteriaceae from clinical isolates, the environment and porcine samples in Pretoria, South Africa.</title>
        <authorList>
            <person name="Bogoshi D."/>
            <person name="Mbelle N.M."/>
            <person name="Naidoo V."/>
            <person name="Osei Sekyere J."/>
        </authorList>
    </citation>
    <scope>NUCLEOTIDE SEQUENCE</scope>
    <source>
        <strain evidence="1">C080</strain>
    </source>
</reference>
<dbReference type="EMBL" id="JAGETR010000155">
    <property type="protein sequence ID" value="MBO2007257.1"/>
    <property type="molecule type" value="Genomic_DNA"/>
</dbReference>
<gene>
    <name evidence="1" type="ORF">J4732_19245</name>
</gene>